<evidence type="ECO:0000256" key="1">
    <source>
        <dbReference type="SAM" id="MobiDB-lite"/>
    </source>
</evidence>
<organism evidence="2 3">
    <name type="scientific">Kwoniella dendrophila CBS 6074</name>
    <dbReference type="NCBI Taxonomy" id="1295534"/>
    <lineage>
        <taxon>Eukaryota</taxon>
        <taxon>Fungi</taxon>
        <taxon>Dikarya</taxon>
        <taxon>Basidiomycota</taxon>
        <taxon>Agaricomycotina</taxon>
        <taxon>Tremellomycetes</taxon>
        <taxon>Tremellales</taxon>
        <taxon>Cryptococcaceae</taxon>
        <taxon>Kwoniella</taxon>
    </lineage>
</organism>
<dbReference type="RefSeq" id="XP_066077921.1">
    <property type="nucleotide sequence ID" value="XM_066221824.1"/>
</dbReference>
<gene>
    <name evidence="2" type="ORF">L201_006099</name>
</gene>
<feature type="compositionally biased region" description="Low complexity" evidence="1">
    <location>
        <begin position="28"/>
        <end position="38"/>
    </location>
</feature>
<name>A0AAX4K236_9TREE</name>
<evidence type="ECO:0000313" key="3">
    <source>
        <dbReference type="Proteomes" id="UP001355207"/>
    </source>
</evidence>
<sequence>MHSTSFSSPESGPSTRRGRTTSPSPLNSRSSIESSGYSSDHDEQDSPVESESSIDCEEFSPESKNIELPSSSSTSHVHEPPKSSLPSLSPTHIQQKSEVKPLASRYPRIFNNNTSISSSTSSASSSSSRPNRIRGLSPLSSIRDTTQNTSCSSELPLSHQPRLPKAQPLARALFTRSLSDTPHAGILGGNKKKTSQKLIVPTKSFRTTFELGLSASELARRA</sequence>
<evidence type="ECO:0000313" key="2">
    <source>
        <dbReference type="EMBL" id="WWC91158.1"/>
    </source>
</evidence>
<keyword evidence="3" id="KW-1185">Reference proteome</keyword>
<proteinExistence type="predicted"/>
<reference evidence="2 3" key="1">
    <citation type="submission" date="2024-01" db="EMBL/GenBank/DDBJ databases">
        <title>Comparative genomics of Cryptococcus and Kwoniella reveals pathogenesis evolution and contrasting modes of karyotype evolution via chromosome fusion or intercentromeric recombination.</title>
        <authorList>
            <person name="Coelho M.A."/>
            <person name="David-Palma M."/>
            <person name="Shea T."/>
            <person name="Bowers K."/>
            <person name="McGinley-Smith S."/>
            <person name="Mohammad A.W."/>
            <person name="Gnirke A."/>
            <person name="Yurkov A.M."/>
            <person name="Nowrousian M."/>
            <person name="Sun S."/>
            <person name="Cuomo C.A."/>
            <person name="Heitman J."/>
        </authorList>
    </citation>
    <scope>NUCLEOTIDE SEQUENCE [LARGE SCALE GENOMIC DNA]</scope>
    <source>
        <strain evidence="2 3">CBS 6074</strain>
    </source>
</reference>
<feature type="compositionally biased region" description="Acidic residues" evidence="1">
    <location>
        <begin position="42"/>
        <end position="60"/>
    </location>
</feature>
<accession>A0AAX4K236</accession>
<dbReference type="Proteomes" id="UP001355207">
    <property type="component" value="Chromosome 8"/>
</dbReference>
<feature type="compositionally biased region" description="Polar residues" evidence="1">
    <location>
        <begin position="138"/>
        <end position="155"/>
    </location>
</feature>
<feature type="compositionally biased region" description="Low complexity" evidence="1">
    <location>
        <begin position="1"/>
        <end position="15"/>
    </location>
</feature>
<feature type="region of interest" description="Disordered" evidence="1">
    <location>
        <begin position="1"/>
        <end position="164"/>
    </location>
</feature>
<dbReference type="GeneID" id="91096769"/>
<dbReference type="EMBL" id="CP144105">
    <property type="protein sequence ID" value="WWC91158.1"/>
    <property type="molecule type" value="Genomic_DNA"/>
</dbReference>
<dbReference type="AlphaFoldDB" id="A0AAX4K236"/>
<feature type="compositionally biased region" description="Low complexity" evidence="1">
    <location>
        <begin position="115"/>
        <end position="128"/>
    </location>
</feature>
<protein>
    <submittedName>
        <fullName evidence="2">Uncharacterized protein</fullName>
    </submittedName>
</protein>